<dbReference type="RefSeq" id="WP_165910030.1">
    <property type="nucleotide sequence ID" value="NZ_JBHUNN010000002.1"/>
</dbReference>
<evidence type="ECO:0000313" key="1">
    <source>
        <dbReference type="EMBL" id="TCO11232.1"/>
    </source>
</evidence>
<protein>
    <submittedName>
        <fullName evidence="1">Uncharacterized protein</fullName>
    </submittedName>
</protein>
<comment type="caution">
    <text evidence="1">The sequence shown here is derived from an EMBL/GenBank/DDBJ whole genome shotgun (WGS) entry which is preliminary data.</text>
</comment>
<keyword evidence="2" id="KW-1185">Reference proteome</keyword>
<organism evidence="1 2">
    <name type="scientific">Camelimonas lactis</name>
    <dbReference type="NCBI Taxonomy" id="659006"/>
    <lineage>
        <taxon>Bacteria</taxon>
        <taxon>Pseudomonadati</taxon>
        <taxon>Pseudomonadota</taxon>
        <taxon>Alphaproteobacteria</taxon>
        <taxon>Hyphomicrobiales</taxon>
        <taxon>Chelatococcaceae</taxon>
        <taxon>Camelimonas</taxon>
    </lineage>
</organism>
<gene>
    <name evidence="1" type="ORF">EV666_11368</name>
</gene>
<proteinExistence type="predicted"/>
<accession>A0A4R2GPB7</accession>
<sequence>MSLPPNNNGARFCDENGTYKTGANEFHSNLTSDTSGKATAYFTSPLWVSGTLLVDIDDADGTVDDQRPPYTFEYNTKVTAIFNDAAVCNKDGDSNIIAGSGSGTPMDKRTNTPQAPADGRSYLLISGWVELSGAPLGGNPTVTLQTSEPIATFVGHDDNMPNTITVVCTDHDRYGAICHGYFEARLIGTALTNGEVKVTILRDGQTAETLTPVDDAVFYEFVDPWSSVNNTSIEFNTGPNNFKNSYSIYANGLQQAPIILTFTLTSAFDAGAIPQSACPSPAAVSQQVLFLDYVSGDPIAQLSDPTIPTDKTWGYDNAPNDYKQKDLDAPAPIAILDTNSSNVTGSIATLYYYIRHGVSNNPQPLTLGVMISPTGSFLAGTPPALEQASPKNYSQLGAALGDLIEINPKPPPQLVTGSLSVTCTPFSSARQSDEGPANAPGSPEYKENYYRRFDYEISPSAEFKDKCQFDNVSFSVVEDAVNYLKDNKCCYSSNVNELYDYRLYLWPTNISNLENVIVPTKDGTYKMQSNIDYGAKIKPPKNDNVIYVSRYIGFGAVYNKRYIQTDINILMTDDFGNTYEFHLPADTIPQKYDKVKMEQFNPTKPGSNTLVNIDTTNTAATYTVGGINGVNISSRTPVISNPPATATDYDLTYQTIQGDTSPARMTITLNNTYGYAASEYISPVFNLSFDDDQQCGRSIIYDSANYKNLLLCAPSSWTSGTTVRGVTLRPLWTAGRFQLGVNPTVDDAAASGNVLYALISSSVGATVSIRQWSSDGQMVWRVGT</sequence>
<dbReference type="AlphaFoldDB" id="A0A4R2GPB7"/>
<name>A0A4R2GPB7_9HYPH</name>
<dbReference type="Proteomes" id="UP000294881">
    <property type="component" value="Unassembled WGS sequence"/>
</dbReference>
<evidence type="ECO:0000313" key="2">
    <source>
        <dbReference type="Proteomes" id="UP000294881"/>
    </source>
</evidence>
<reference evidence="1 2" key="1">
    <citation type="submission" date="2019-03" db="EMBL/GenBank/DDBJ databases">
        <title>Genomic Encyclopedia of Type Strains, Phase IV (KMG-IV): sequencing the most valuable type-strain genomes for metagenomic binning, comparative biology and taxonomic classification.</title>
        <authorList>
            <person name="Goeker M."/>
        </authorList>
    </citation>
    <scope>NUCLEOTIDE SEQUENCE [LARGE SCALE GENOMIC DNA]</scope>
    <source>
        <strain evidence="1 2">DSM 22958</strain>
    </source>
</reference>
<dbReference type="EMBL" id="SLWL01000013">
    <property type="protein sequence ID" value="TCO11232.1"/>
    <property type="molecule type" value="Genomic_DNA"/>
</dbReference>